<feature type="compositionally biased region" description="Basic and acidic residues" evidence="8">
    <location>
        <begin position="31"/>
        <end position="40"/>
    </location>
</feature>
<keyword evidence="7 9" id="KW-0472">Membrane</keyword>
<keyword evidence="3 9" id="KW-0812">Transmembrane</keyword>
<feature type="transmembrane region" description="Helical" evidence="9">
    <location>
        <begin position="432"/>
        <end position="452"/>
    </location>
</feature>
<evidence type="ECO:0000256" key="1">
    <source>
        <dbReference type="ARBA" id="ARBA00004127"/>
    </source>
</evidence>
<feature type="domain" description="Fatty acid hydroxylase" evidence="10">
    <location>
        <begin position="168"/>
        <end position="297"/>
    </location>
</feature>
<dbReference type="Proteomes" id="UP001472866">
    <property type="component" value="Chromosome 01"/>
</dbReference>
<evidence type="ECO:0000256" key="8">
    <source>
        <dbReference type="SAM" id="MobiDB-lite"/>
    </source>
</evidence>
<dbReference type="EMBL" id="CP151501">
    <property type="protein sequence ID" value="WZN58924.1"/>
    <property type="molecule type" value="Genomic_DNA"/>
</dbReference>
<feature type="transmembrane region" description="Helical" evidence="9">
    <location>
        <begin position="82"/>
        <end position="102"/>
    </location>
</feature>
<keyword evidence="6" id="KW-0443">Lipid metabolism</keyword>
<sequence>MATAMVTELERRVPAGVGSGTAASRGGPGPKSDDAALPRDKSVFGSTDAYIGKKDELAQKAMIVAVLVAFQLLLLIQKLTGLGPLFSAMPVFLFLIAVEFVIQRLSQYHSVGAGYTVAGLICSVSAGVIQQIGGVLVKKAVITFGLMPYEYLFEKFGAPLGGHNTQLVLALVFQDLGYYWAHRCYHQVQLGWMFHAIHHNNDHYNFAVALRQSWGNNMTSWVFYLPLALFINPEALRWAAEWNLIYQYWVHTCLVRKTPAWFEYVFSTPSHHRVHHDRRLHKNFGGLFIIWDRMFGTFLSEVKLAEGVRGGGDLTRLDDGEEVSVFGTMLNQENYLVDLFQLQHPIQTARSLYKAKGLRQKLKVALEGAGFYSAVHKDRGIMPRASVPLNRRIRFSSRLPIPGSLYALVHFHVAVALFILVSVDPGVLNQSFLGVCSSYMPVVACLCSLAVINDGTRIAPYTETLRCFWIAAASKQDGGPVFYFFALSGLIALFNPEWLQATKVVSRPKKDI</sequence>
<keyword evidence="12" id="KW-1185">Reference proteome</keyword>
<dbReference type="InterPro" id="IPR051689">
    <property type="entry name" value="Sterol_desaturase/TMEM195"/>
</dbReference>
<dbReference type="GO" id="GO:0016020">
    <property type="term" value="C:membrane"/>
    <property type="evidence" value="ECO:0007669"/>
    <property type="project" value="GOC"/>
</dbReference>
<evidence type="ECO:0000259" key="10">
    <source>
        <dbReference type="Pfam" id="PF04116"/>
    </source>
</evidence>
<dbReference type="InterPro" id="IPR006694">
    <property type="entry name" value="Fatty_acid_hydroxylase"/>
</dbReference>
<dbReference type="PANTHER" id="PTHR21624:SF1">
    <property type="entry name" value="ALKYLGLYCEROL MONOOXYGENASE"/>
    <property type="match status" value="1"/>
</dbReference>
<keyword evidence="5" id="KW-0560">Oxidoreductase</keyword>
<evidence type="ECO:0000256" key="9">
    <source>
        <dbReference type="SAM" id="Phobius"/>
    </source>
</evidence>
<dbReference type="Pfam" id="PF04116">
    <property type="entry name" value="FA_hydroxylase"/>
    <property type="match status" value="1"/>
</dbReference>
<evidence type="ECO:0000256" key="5">
    <source>
        <dbReference type="ARBA" id="ARBA00023002"/>
    </source>
</evidence>
<dbReference type="AlphaFoldDB" id="A0AAX4NZC8"/>
<dbReference type="GO" id="GO:0005783">
    <property type="term" value="C:endoplasmic reticulum"/>
    <property type="evidence" value="ECO:0007669"/>
    <property type="project" value="TreeGrafter"/>
</dbReference>
<comment type="similarity">
    <text evidence="2">Belongs to the sterol desaturase family.</text>
</comment>
<evidence type="ECO:0000256" key="3">
    <source>
        <dbReference type="ARBA" id="ARBA00022692"/>
    </source>
</evidence>
<name>A0AAX4NZC8_9CHLO</name>
<dbReference type="GO" id="GO:0005506">
    <property type="term" value="F:iron ion binding"/>
    <property type="evidence" value="ECO:0007669"/>
    <property type="project" value="InterPro"/>
</dbReference>
<keyword evidence="4 9" id="KW-1133">Transmembrane helix</keyword>
<dbReference type="GO" id="GO:0008610">
    <property type="term" value="P:lipid biosynthetic process"/>
    <property type="evidence" value="ECO:0007669"/>
    <property type="project" value="InterPro"/>
</dbReference>
<evidence type="ECO:0000256" key="2">
    <source>
        <dbReference type="ARBA" id="ARBA00009324"/>
    </source>
</evidence>
<protein>
    <submittedName>
        <fullName evidence="11">Fatty acid hydroxylase</fullName>
    </submittedName>
</protein>
<evidence type="ECO:0000313" key="11">
    <source>
        <dbReference type="EMBL" id="WZN58924.1"/>
    </source>
</evidence>
<feature type="transmembrane region" description="Helical" evidence="9">
    <location>
        <begin position="57"/>
        <end position="76"/>
    </location>
</feature>
<proteinExistence type="inferred from homology"/>
<evidence type="ECO:0000313" key="12">
    <source>
        <dbReference type="Proteomes" id="UP001472866"/>
    </source>
</evidence>
<evidence type="ECO:0000256" key="4">
    <source>
        <dbReference type="ARBA" id="ARBA00022989"/>
    </source>
</evidence>
<feature type="region of interest" description="Disordered" evidence="8">
    <location>
        <begin position="1"/>
        <end position="40"/>
    </location>
</feature>
<dbReference type="GO" id="GO:0006643">
    <property type="term" value="P:membrane lipid metabolic process"/>
    <property type="evidence" value="ECO:0007669"/>
    <property type="project" value="TreeGrafter"/>
</dbReference>
<organism evidence="11 12">
    <name type="scientific">Chloropicon roscoffensis</name>
    <dbReference type="NCBI Taxonomy" id="1461544"/>
    <lineage>
        <taxon>Eukaryota</taxon>
        <taxon>Viridiplantae</taxon>
        <taxon>Chlorophyta</taxon>
        <taxon>Chloropicophyceae</taxon>
        <taxon>Chloropicales</taxon>
        <taxon>Chloropicaceae</taxon>
        <taxon>Chloropicon</taxon>
    </lineage>
</organism>
<gene>
    <name evidence="11" type="ORF">HKI87_01g04490</name>
</gene>
<evidence type="ECO:0000256" key="6">
    <source>
        <dbReference type="ARBA" id="ARBA00023098"/>
    </source>
</evidence>
<comment type="subcellular location">
    <subcellularLocation>
        <location evidence="1">Endomembrane system</location>
        <topology evidence="1">Multi-pass membrane protein</topology>
    </subcellularLocation>
</comment>
<dbReference type="GO" id="GO:0050479">
    <property type="term" value="F:glyceryl-ether monooxygenase activity"/>
    <property type="evidence" value="ECO:0007669"/>
    <property type="project" value="TreeGrafter"/>
</dbReference>
<evidence type="ECO:0000256" key="7">
    <source>
        <dbReference type="ARBA" id="ARBA00023136"/>
    </source>
</evidence>
<feature type="transmembrane region" description="Helical" evidence="9">
    <location>
        <begin position="399"/>
        <end position="420"/>
    </location>
</feature>
<accession>A0AAX4NZC8</accession>
<dbReference type="PANTHER" id="PTHR21624">
    <property type="entry name" value="STEROL DESATURASE-RELATED PROTEIN"/>
    <property type="match status" value="1"/>
</dbReference>
<reference evidence="11 12" key="1">
    <citation type="submission" date="2024-03" db="EMBL/GenBank/DDBJ databases">
        <title>Complete genome sequence of the green alga Chloropicon roscoffensis RCC1871.</title>
        <authorList>
            <person name="Lemieux C."/>
            <person name="Pombert J.-F."/>
            <person name="Otis C."/>
            <person name="Turmel M."/>
        </authorList>
    </citation>
    <scope>NUCLEOTIDE SEQUENCE [LARGE SCALE GENOMIC DNA]</scope>
    <source>
        <strain evidence="11 12">RCC1871</strain>
    </source>
</reference>